<dbReference type="InterPro" id="IPR032836">
    <property type="entry name" value="DsrE2-like"/>
</dbReference>
<keyword evidence="2" id="KW-1185">Reference proteome</keyword>
<evidence type="ECO:0000313" key="2">
    <source>
        <dbReference type="Proteomes" id="UP000325292"/>
    </source>
</evidence>
<dbReference type="RefSeq" id="WP_103374110.1">
    <property type="nucleotide sequence ID" value="NZ_CP133983.1"/>
</dbReference>
<gene>
    <name evidence="1" type="ORF">BXT84_01270</name>
</gene>
<dbReference type="Proteomes" id="UP000325292">
    <property type="component" value="Chromosome"/>
</dbReference>
<name>A0ABN5GYJ0_9FIRM</name>
<sequence length="127" mass="13616">MMKKVAIISSAGDIEGAYKTLNVANAAAAMDAEVSVFCTFGGLQMLMKDPQYPLSPGMEPFKERAATLPSIKELREMAMDMGVKFIACQMTMDLMGIGPEQLMDDIVTAGAATFMEDALDADSTVTF</sequence>
<reference evidence="1 2" key="1">
    <citation type="journal article" date="2019" name="Sci. Rep.">
        <title>Sulfobacillus thermotolerans: new insights into resistance and metabolic capacities of acidophilic chemolithotrophs.</title>
        <authorList>
            <person name="Panyushkina A.E."/>
            <person name="Babenko V.V."/>
            <person name="Nikitina A.S."/>
            <person name="Selezneva O.V."/>
            <person name="Tsaplina I.A."/>
            <person name="Letarova M.A."/>
            <person name="Kostryukova E.S."/>
            <person name="Letarov A.V."/>
        </authorList>
    </citation>
    <scope>NUCLEOTIDE SEQUENCE [LARGE SCALE GENOMIC DNA]</scope>
    <source>
        <strain evidence="1 2">Kr1</strain>
    </source>
</reference>
<accession>A0ABN5GYJ0</accession>
<dbReference type="SUPFAM" id="SSF75169">
    <property type="entry name" value="DsrEFH-like"/>
    <property type="match status" value="1"/>
</dbReference>
<organism evidence="1 2">
    <name type="scientific">Sulfobacillus thermotolerans</name>
    <dbReference type="NCBI Taxonomy" id="338644"/>
    <lineage>
        <taxon>Bacteria</taxon>
        <taxon>Bacillati</taxon>
        <taxon>Bacillota</taxon>
        <taxon>Clostridia</taxon>
        <taxon>Eubacteriales</taxon>
        <taxon>Clostridiales Family XVII. Incertae Sedis</taxon>
        <taxon>Sulfobacillus</taxon>
    </lineage>
</organism>
<evidence type="ECO:0000313" key="1">
    <source>
        <dbReference type="EMBL" id="AUW92751.1"/>
    </source>
</evidence>
<proteinExistence type="predicted"/>
<protein>
    <recommendedName>
        <fullName evidence="3">Sulfur reduction protein DsrE</fullName>
    </recommendedName>
</protein>
<dbReference type="PANTHER" id="PTHR34655">
    <property type="entry name" value="CONSERVED WITHIN P. AEROPHILUM"/>
    <property type="match status" value="1"/>
</dbReference>
<dbReference type="EMBL" id="CP019454">
    <property type="protein sequence ID" value="AUW92751.1"/>
    <property type="molecule type" value="Genomic_DNA"/>
</dbReference>
<dbReference type="Gene3D" id="3.40.1260.10">
    <property type="entry name" value="DsrEFH-like"/>
    <property type="match status" value="2"/>
</dbReference>
<dbReference type="Pfam" id="PF13686">
    <property type="entry name" value="DrsE_2"/>
    <property type="match status" value="2"/>
</dbReference>
<dbReference type="PANTHER" id="PTHR34655:SF2">
    <property type="entry name" value="PEROXIREDOXIN FAMILY PROTEIN"/>
    <property type="match status" value="1"/>
</dbReference>
<evidence type="ECO:0008006" key="3">
    <source>
        <dbReference type="Google" id="ProtNLM"/>
    </source>
</evidence>
<dbReference type="InterPro" id="IPR027396">
    <property type="entry name" value="DsrEFH-like"/>
</dbReference>